<comment type="caution">
    <text evidence="1">The sequence shown here is derived from an EMBL/GenBank/DDBJ whole genome shotgun (WGS) entry which is preliminary data.</text>
</comment>
<organism evidence="1 2">
    <name type="scientific">Flavobacterium cyanobacteriorum</name>
    <dbReference type="NCBI Taxonomy" id="2022802"/>
    <lineage>
        <taxon>Bacteria</taxon>
        <taxon>Pseudomonadati</taxon>
        <taxon>Bacteroidota</taxon>
        <taxon>Flavobacteriia</taxon>
        <taxon>Flavobacteriales</taxon>
        <taxon>Flavobacteriaceae</taxon>
        <taxon>Flavobacterium</taxon>
    </lineage>
</organism>
<dbReference type="Proteomes" id="UP000216605">
    <property type="component" value="Unassembled WGS sequence"/>
</dbReference>
<dbReference type="EMBL" id="NOXV01000162">
    <property type="protein sequence ID" value="OYQ43968.1"/>
    <property type="molecule type" value="Genomic_DNA"/>
</dbReference>
<accession>A0A255ZR44</accession>
<reference evidence="1 2" key="1">
    <citation type="submission" date="2017-07" db="EMBL/GenBank/DDBJ databases">
        <title>Flavobacterium cyanobacteriorum sp. nov., isolated from cyanobacterial aggregates in a eutrophic lake.</title>
        <authorList>
            <person name="Cai H."/>
        </authorList>
    </citation>
    <scope>NUCLEOTIDE SEQUENCE [LARGE SCALE GENOMIC DNA]</scope>
    <source>
        <strain evidence="1 2">TH021</strain>
    </source>
</reference>
<evidence type="ECO:0000313" key="1">
    <source>
        <dbReference type="EMBL" id="OYQ43968.1"/>
    </source>
</evidence>
<evidence type="ECO:0000313" key="2">
    <source>
        <dbReference type="Proteomes" id="UP000216605"/>
    </source>
</evidence>
<sequence length="89" mass="10464">MENKIDITFIQDMNEEPDNCSLLTNTNYVRKSLLKYYKGKVYGNWSPNRKQVCIAIDTRYYILENDIVSIESAGICETHNDEILMFTHH</sequence>
<gene>
    <name evidence="1" type="ORF">CHU92_02695</name>
</gene>
<dbReference type="RefSeq" id="WP_094412346.1">
    <property type="nucleotide sequence ID" value="NZ_NOXV01000162.1"/>
</dbReference>
<protein>
    <submittedName>
        <fullName evidence="1">Uncharacterized protein</fullName>
    </submittedName>
</protein>
<name>A0A255ZR44_9FLAO</name>
<proteinExistence type="predicted"/>
<dbReference type="AlphaFoldDB" id="A0A255ZR44"/>
<keyword evidence="2" id="KW-1185">Reference proteome</keyword>